<dbReference type="RefSeq" id="WP_109617005.1">
    <property type="nucleotide sequence ID" value="NZ_QGDO01000002.1"/>
</dbReference>
<organism evidence="1 2">
    <name type="scientific">Sediminitomix flava</name>
    <dbReference type="NCBI Taxonomy" id="379075"/>
    <lineage>
        <taxon>Bacteria</taxon>
        <taxon>Pseudomonadati</taxon>
        <taxon>Bacteroidota</taxon>
        <taxon>Cytophagia</taxon>
        <taxon>Cytophagales</taxon>
        <taxon>Flammeovirgaceae</taxon>
        <taxon>Sediminitomix</taxon>
    </lineage>
</organism>
<name>A0A315ZBC6_SEDFL</name>
<gene>
    <name evidence="1" type="ORF">BC781_102432</name>
</gene>
<accession>A0A315ZBC6</accession>
<dbReference type="EMBL" id="QGDO01000002">
    <property type="protein sequence ID" value="PWJ42886.1"/>
    <property type="molecule type" value="Genomic_DNA"/>
</dbReference>
<comment type="caution">
    <text evidence="1">The sequence shown here is derived from an EMBL/GenBank/DDBJ whole genome shotgun (WGS) entry which is preliminary data.</text>
</comment>
<protein>
    <submittedName>
        <fullName evidence="1">Uncharacterized protein</fullName>
    </submittedName>
</protein>
<dbReference type="AlphaFoldDB" id="A0A315ZBC6"/>
<proteinExistence type="predicted"/>
<sequence length="134" mass="15583">MVVKLKECLVKGNSTSEFEYLLKFDLEMGGFLLSEQLGEEFTTYLTRPNKLQYDKENRLLHIGKASFVEFMAYGDAIDVRLVFNKTEYSANKAKTVIQEIYDKMDLMVKKTLSDPWLRSFSFWKPSPEMEPSNA</sequence>
<dbReference type="Proteomes" id="UP000245535">
    <property type="component" value="Unassembled WGS sequence"/>
</dbReference>
<evidence type="ECO:0000313" key="2">
    <source>
        <dbReference type="Proteomes" id="UP000245535"/>
    </source>
</evidence>
<reference evidence="1 2" key="1">
    <citation type="submission" date="2018-03" db="EMBL/GenBank/DDBJ databases">
        <title>Genomic Encyclopedia of Archaeal and Bacterial Type Strains, Phase II (KMG-II): from individual species to whole genera.</title>
        <authorList>
            <person name="Goeker M."/>
        </authorList>
    </citation>
    <scope>NUCLEOTIDE SEQUENCE [LARGE SCALE GENOMIC DNA]</scope>
    <source>
        <strain evidence="1 2">DSM 28229</strain>
    </source>
</reference>
<keyword evidence="2" id="KW-1185">Reference proteome</keyword>
<evidence type="ECO:0000313" key="1">
    <source>
        <dbReference type="EMBL" id="PWJ42886.1"/>
    </source>
</evidence>